<dbReference type="InterPro" id="IPR004441">
    <property type="entry name" value="rRNA_MeTrfase_TrmH"/>
</dbReference>
<evidence type="ECO:0000256" key="2">
    <source>
        <dbReference type="ARBA" id="ARBA00022552"/>
    </source>
</evidence>
<dbReference type="InterPro" id="IPR024915">
    <property type="entry name" value="23S_rRNA_MeTrfase_RlmB"/>
</dbReference>
<evidence type="ECO:0000256" key="3">
    <source>
        <dbReference type="ARBA" id="ARBA00022603"/>
    </source>
</evidence>
<dbReference type="InterPro" id="IPR029026">
    <property type="entry name" value="tRNA_m1G_MTases_N"/>
</dbReference>
<comment type="subcellular location">
    <subcellularLocation>
        <location evidence="6">Cytoplasm</location>
    </subcellularLocation>
</comment>
<dbReference type="SUPFAM" id="SSF55315">
    <property type="entry name" value="L30e-like"/>
    <property type="match status" value="1"/>
</dbReference>
<keyword evidence="5 6" id="KW-0949">S-adenosyl-L-methionine</keyword>
<evidence type="ECO:0000256" key="4">
    <source>
        <dbReference type="ARBA" id="ARBA00022679"/>
    </source>
</evidence>
<keyword evidence="4 6" id="KW-0808">Transferase</keyword>
<comment type="catalytic activity">
    <reaction evidence="6">
        <text>guanosine(2251) in 23S rRNA + S-adenosyl-L-methionine = 2'-O-methylguanosine(2251) in 23S rRNA + S-adenosyl-L-homocysteine + H(+)</text>
        <dbReference type="Rhea" id="RHEA:24140"/>
        <dbReference type="Rhea" id="RHEA-COMP:10239"/>
        <dbReference type="Rhea" id="RHEA-COMP:10241"/>
        <dbReference type="ChEBI" id="CHEBI:15378"/>
        <dbReference type="ChEBI" id="CHEBI:57856"/>
        <dbReference type="ChEBI" id="CHEBI:59789"/>
        <dbReference type="ChEBI" id="CHEBI:74269"/>
        <dbReference type="ChEBI" id="CHEBI:74445"/>
        <dbReference type="EC" id="2.1.1.185"/>
    </reaction>
</comment>
<feature type="binding site" evidence="6">
    <location>
        <position position="197"/>
    </location>
    <ligand>
        <name>S-adenosyl-L-methionine</name>
        <dbReference type="ChEBI" id="CHEBI:59789"/>
    </ligand>
</feature>
<proteinExistence type="inferred from homology"/>
<evidence type="ECO:0000259" key="7">
    <source>
        <dbReference type="SMART" id="SM00967"/>
    </source>
</evidence>
<dbReference type="KEGG" id="slac:SKTS_26480"/>
<evidence type="ECO:0000313" key="9">
    <source>
        <dbReference type="Proteomes" id="UP000502260"/>
    </source>
</evidence>
<dbReference type="FunFam" id="3.40.1280.10:FF:000008">
    <property type="entry name" value="Group 3 RNA methyltransferase TrmH"/>
    <property type="match status" value="1"/>
</dbReference>
<reference evidence="9" key="1">
    <citation type="submission" date="2020-03" db="EMBL/GenBank/DDBJ databases">
        <title>Complete genome sequence of sulfur-oxidizing bacterium skT11.</title>
        <authorList>
            <person name="Kanda M."/>
            <person name="Kojima H."/>
            <person name="Fukui M."/>
        </authorList>
    </citation>
    <scope>NUCLEOTIDE SEQUENCE [LARGE SCALE GENOMIC DNA]</scope>
    <source>
        <strain evidence="9">skT11</strain>
    </source>
</reference>
<evidence type="ECO:0000256" key="6">
    <source>
        <dbReference type="HAMAP-Rule" id="MF_01887"/>
    </source>
</evidence>
<keyword evidence="2 6" id="KW-0698">rRNA processing</keyword>
<dbReference type="AlphaFoldDB" id="A0A6F8VFN6"/>
<comment type="function">
    <text evidence="6">Specifically methylates the ribose of guanosine 2251 in 23S rRNA.</text>
</comment>
<evidence type="ECO:0000256" key="1">
    <source>
        <dbReference type="ARBA" id="ARBA00022490"/>
    </source>
</evidence>
<dbReference type="PANTHER" id="PTHR46429:SF1">
    <property type="entry name" value="23S RRNA (GUANOSINE-2'-O-)-METHYLTRANSFERASE RLMB"/>
    <property type="match status" value="1"/>
</dbReference>
<gene>
    <name evidence="6 8" type="primary">rlmB</name>
    <name evidence="8" type="ORF">SKTS_26480</name>
</gene>
<feature type="domain" description="RNA 2-O ribose methyltransferase substrate binding" evidence="7">
    <location>
        <begin position="5"/>
        <end position="81"/>
    </location>
</feature>
<feature type="binding site" evidence="6">
    <location>
        <position position="226"/>
    </location>
    <ligand>
        <name>S-adenosyl-L-methionine</name>
        <dbReference type="ChEBI" id="CHEBI:59789"/>
    </ligand>
</feature>
<evidence type="ECO:0000313" key="8">
    <source>
        <dbReference type="EMBL" id="BCB27762.1"/>
    </source>
</evidence>
<dbReference type="Pfam" id="PF08032">
    <property type="entry name" value="SpoU_sub_bind"/>
    <property type="match status" value="1"/>
</dbReference>
<sequence>MQSVLIYGFHAITSRLRQNPSSVQEIHLDEGRHDQRSRDLQQLAESLGVRVIQTPRQRLDGMAPEGRHQGVVAKVAAALALPHTLDGVLEGLSEPALLLVLDGVQDPHNLGACLRVADAMGAHAVIAPKDRAAGLNPTVRKVASGAAETVPFITVTNLARTLRELQELGIWVVGTAGEAESDLFGIKLDGPLALVLGAEGEGLRRLTRENCDQLARIPMFGTVESLNVSVAAGMCLFEARRQRNAGIA</sequence>
<name>A0A6F8VFN6_9PROT</name>
<dbReference type="Pfam" id="PF00588">
    <property type="entry name" value="SpoU_methylase"/>
    <property type="match status" value="1"/>
</dbReference>
<dbReference type="InterPro" id="IPR013123">
    <property type="entry name" value="SpoU_subst-bd"/>
</dbReference>
<dbReference type="GO" id="GO:0005829">
    <property type="term" value="C:cytosol"/>
    <property type="evidence" value="ECO:0007669"/>
    <property type="project" value="TreeGrafter"/>
</dbReference>
<evidence type="ECO:0000256" key="5">
    <source>
        <dbReference type="ARBA" id="ARBA00022691"/>
    </source>
</evidence>
<dbReference type="HAMAP" id="MF_01887">
    <property type="entry name" value="23SrRNA_methyltr_B"/>
    <property type="match status" value="1"/>
</dbReference>
<dbReference type="SMART" id="SM00967">
    <property type="entry name" value="SpoU_sub_bind"/>
    <property type="match status" value="1"/>
</dbReference>
<dbReference type="InterPro" id="IPR001537">
    <property type="entry name" value="SpoU_MeTrfase"/>
</dbReference>
<dbReference type="RefSeq" id="WP_173065991.1">
    <property type="nucleotide sequence ID" value="NZ_AP022853.1"/>
</dbReference>
<dbReference type="PANTHER" id="PTHR46429">
    <property type="entry name" value="23S RRNA (GUANOSINE-2'-O-)-METHYLTRANSFERASE RLMB"/>
    <property type="match status" value="1"/>
</dbReference>
<dbReference type="GO" id="GO:0003723">
    <property type="term" value="F:RNA binding"/>
    <property type="evidence" value="ECO:0007669"/>
    <property type="project" value="InterPro"/>
</dbReference>
<dbReference type="Gene3D" id="3.30.1330.30">
    <property type="match status" value="1"/>
</dbReference>
<dbReference type="EC" id="2.1.1.185" evidence="6"/>
<dbReference type="InterPro" id="IPR029064">
    <property type="entry name" value="Ribosomal_eL30-like_sf"/>
</dbReference>
<keyword evidence="3 6" id="KW-0489">Methyltransferase</keyword>
<dbReference type="NCBIfam" id="TIGR00186">
    <property type="entry name" value="rRNA_methyl_3"/>
    <property type="match status" value="1"/>
</dbReference>
<dbReference type="CDD" id="cd18103">
    <property type="entry name" value="SpoU-like_RlmB"/>
    <property type="match status" value="1"/>
</dbReference>
<comment type="similarity">
    <text evidence="6">Belongs to the class IV-like SAM-binding methyltransferase superfamily. RNA methyltransferase TrmH family. RlmB subfamily.</text>
</comment>
<feature type="binding site" evidence="6">
    <location>
        <position position="217"/>
    </location>
    <ligand>
        <name>S-adenosyl-L-methionine</name>
        <dbReference type="ChEBI" id="CHEBI:59789"/>
    </ligand>
</feature>
<dbReference type="Proteomes" id="UP000502260">
    <property type="component" value="Chromosome"/>
</dbReference>
<dbReference type="InterPro" id="IPR029028">
    <property type="entry name" value="Alpha/beta_knot_MTases"/>
</dbReference>
<dbReference type="EMBL" id="AP022853">
    <property type="protein sequence ID" value="BCB27762.1"/>
    <property type="molecule type" value="Genomic_DNA"/>
</dbReference>
<dbReference type="GO" id="GO:0070039">
    <property type="term" value="F:rRNA (guanosine-2'-O-)-methyltransferase activity"/>
    <property type="evidence" value="ECO:0007669"/>
    <property type="project" value="UniProtKB-UniRule"/>
</dbReference>
<organism evidence="8 9">
    <name type="scientific">Sulfurimicrobium lacus</name>
    <dbReference type="NCBI Taxonomy" id="2715678"/>
    <lineage>
        <taxon>Bacteria</taxon>
        <taxon>Pseudomonadati</taxon>
        <taxon>Pseudomonadota</taxon>
        <taxon>Betaproteobacteria</taxon>
        <taxon>Nitrosomonadales</taxon>
        <taxon>Sulfuricellaceae</taxon>
        <taxon>Sulfurimicrobium</taxon>
    </lineage>
</organism>
<keyword evidence="1 6" id="KW-0963">Cytoplasm</keyword>
<keyword evidence="9" id="KW-1185">Reference proteome</keyword>
<dbReference type="Gene3D" id="3.40.1280.10">
    <property type="match status" value="1"/>
</dbReference>
<accession>A0A6F8VFN6</accession>
<dbReference type="SUPFAM" id="SSF75217">
    <property type="entry name" value="alpha/beta knot"/>
    <property type="match status" value="1"/>
</dbReference>
<protein>
    <recommendedName>
        <fullName evidence="6">23S rRNA (guanosine-2'-O-)-methyltransferase RlmB</fullName>
        <ecNumber evidence="6">2.1.1.185</ecNumber>
    </recommendedName>
    <alternativeName>
        <fullName evidence="6">23S rRNA (guanosine2251 2'-O)-methyltransferase</fullName>
    </alternativeName>
    <alternativeName>
        <fullName evidence="6">23S rRNA Gm2251 2'-O-methyltransferase</fullName>
    </alternativeName>
</protein>